<evidence type="ECO:0000313" key="2">
    <source>
        <dbReference type="Proteomes" id="UP000216478"/>
    </source>
</evidence>
<dbReference type="AlphaFoldDB" id="A0A256F6T3"/>
<protein>
    <submittedName>
        <fullName evidence="1">Uncharacterized protein</fullName>
    </submittedName>
</protein>
<evidence type="ECO:0000313" key="1">
    <source>
        <dbReference type="EMBL" id="OYR10493.1"/>
    </source>
</evidence>
<dbReference type="Proteomes" id="UP000216478">
    <property type="component" value="Unassembled WGS sequence"/>
</dbReference>
<organism evidence="1 2">
    <name type="scientific">Brucella grignonensis</name>
    <dbReference type="NCBI Taxonomy" id="94627"/>
    <lineage>
        <taxon>Bacteria</taxon>
        <taxon>Pseudomonadati</taxon>
        <taxon>Pseudomonadota</taxon>
        <taxon>Alphaproteobacteria</taxon>
        <taxon>Hyphomicrobiales</taxon>
        <taxon>Brucellaceae</taxon>
        <taxon>Brucella/Ochrobactrum group</taxon>
        <taxon>Brucella</taxon>
    </lineage>
</organism>
<accession>A0A256F6T3</accession>
<proteinExistence type="predicted"/>
<dbReference type="EMBL" id="NNRL01000163">
    <property type="protein sequence ID" value="OYR10493.1"/>
    <property type="molecule type" value="Genomic_DNA"/>
</dbReference>
<gene>
    <name evidence="1" type="ORF">CEV33_1955</name>
</gene>
<name>A0A256F6T3_9HYPH</name>
<comment type="caution">
    <text evidence="1">The sequence shown here is derived from an EMBL/GenBank/DDBJ whole genome shotgun (WGS) entry which is preliminary data.</text>
</comment>
<keyword evidence="2" id="KW-1185">Reference proteome</keyword>
<sequence length="47" mass="5124">MALNGGLSQLAVSGKVVRLSLETAFAPMVFDFVHIFLKSFHSFHDAS</sequence>
<reference evidence="1 2" key="1">
    <citation type="submission" date="2017-07" db="EMBL/GenBank/DDBJ databases">
        <title>Phylogenetic study on the rhizospheric bacterium Ochrobactrum sp. A44.</title>
        <authorList>
            <person name="Krzyzanowska D.M."/>
            <person name="Ossowicki A."/>
            <person name="Rajewska M."/>
            <person name="Maciag T."/>
            <person name="Kaczynski Z."/>
            <person name="Czerwicka M."/>
            <person name="Jafra S."/>
        </authorList>
    </citation>
    <scope>NUCLEOTIDE SEQUENCE [LARGE SCALE GENOMIC DNA]</scope>
    <source>
        <strain evidence="1 2">OgA9a</strain>
    </source>
</reference>